<dbReference type="Proteomes" id="UP000290759">
    <property type="component" value="Unassembled WGS sequence"/>
</dbReference>
<reference evidence="4 5" key="1">
    <citation type="submission" date="2018-12" db="EMBL/GenBank/DDBJ databases">
        <authorList>
            <person name="Grouzdev D.S."/>
            <person name="Krutkina M.S."/>
        </authorList>
    </citation>
    <scope>NUCLEOTIDE SEQUENCE [LARGE SCALE GENOMIC DNA]</scope>
    <source>
        <strain evidence="4 5">RmlP026</strain>
    </source>
</reference>
<dbReference type="OrthoDB" id="9803736at2"/>
<dbReference type="EMBL" id="QYBB01000038">
    <property type="protein sequence ID" value="RYC29832.1"/>
    <property type="molecule type" value="Genomic_DNA"/>
</dbReference>
<feature type="domain" description="Restriction endonuclease type IV Mrr" evidence="2">
    <location>
        <begin position="145"/>
        <end position="260"/>
    </location>
</feature>
<dbReference type="GO" id="GO:0009307">
    <property type="term" value="P:DNA restriction-modification system"/>
    <property type="evidence" value="ECO:0007669"/>
    <property type="project" value="InterPro"/>
</dbReference>
<dbReference type="GO" id="GO:0003677">
    <property type="term" value="F:DNA binding"/>
    <property type="evidence" value="ECO:0007669"/>
    <property type="project" value="InterPro"/>
</dbReference>
<dbReference type="InterPro" id="IPR052906">
    <property type="entry name" value="Type_IV_Methyl-Rstrct_Enzyme"/>
</dbReference>
<dbReference type="Pfam" id="PF14338">
    <property type="entry name" value="Mrr_N"/>
    <property type="match status" value="1"/>
</dbReference>
<evidence type="ECO:0000313" key="5">
    <source>
        <dbReference type="Proteomes" id="UP000290759"/>
    </source>
</evidence>
<dbReference type="RefSeq" id="WP_129229005.1">
    <property type="nucleotide sequence ID" value="NZ_QYBB01000038.1"/>
</dbReference>
<dbReference type="InterPro" id="IPR011856">
    <property type="entry name" value="tRNA_endonuc-like_dom_sf"/>
</dbReference>
<keyword evidence="4" id="KW-0378">Hydrolase</keyword>
<dbReference type="PANTHER" id="PTHR30015:SF7">
    <property type="entry name" value="TYPE IV METHYL-DIRECTED RESTRICTION ENZYME ECOKMRR"/>
    <property type="match status" value="1"/>
</dbReference>
<dbReference type="InterPro" id="IPR007560">
    <property type="entry name" value="Restrct_endonuc_IV_Mrr"/>
</dbReference>
<evidence type="ECO:0000313" key="4">
    <source>
        <dbReference type="EMBL" id="RYC29832.1"/>
    </source>
</evidence>
<dbReference type="AlphaFoldDB" id="A0A4Q2U0M6"/>
<dbReference type="SUPFAM" id="SSF52980">
    <property type="entry name" value="Restriction endonuclease-like"/>
    <property type="match status" value="1"/>
</dbReference>
<organism evidence="4 5">
    <name type="scientific">Lichenibacterium minor</name>
    <dbReference type="NCBI Taxonomy" id="2316528"/>
    <lineage>
        <taxon>Bacteria</taxon>
        <taxon>Pseudomonadati</taxon>
        <taxon>Pseudomonadota</taxon>
        <taxon>Alphaproteobacteria</taxon>
        <taxon>Hyphomicrobiales</taxon>
        <taxon>Lichenihabitantaceae</taxon>
        <taxon>Lichenibacterium</taxon>
    </lineage>
</organism>
<accession>A0A4Q2U0M6</accession>
<comment type="caution">
    <text evidence="4">The sequence shown here is derived from an EMBL/GenBank/DDBJ whole genome shotgun (WGS) entry which is preliminary data.</text>
</comment>
<sequence length="285" mass="31265">MSVPAFHELLWPTLAALKAMGGSASNEELLAKVIELERISDPVASFIHTDNRQTKLGYNLAWAKTYLKRVGAIGNSGRGVWAITDAGERFTQAEAAKVPQLVRRQDYDRRREQSGDEEPTTEEAVAANQSPPEETWKDRLLTALRVMQPDAFERLAQRILREAGFVKVEVTGRSGDGGIDGIGVLRVNLVSFQVLFQCKRYQGSVGSGAVRDFRGAMVGRSDKGLIITTGTFSGEAKKEATRDGAPPIELIEGDSLCDLLKSLKLGVATEMVERIIVDAEWFSRV</sequence>
<dbReference type="InterPro" id="IPR011335">
    <property type="entry name" value="Restrct_endonuc-II-like"/>
</dbReference>
<evidence type="ECO:0000259" key="2">
    <source>
        <dbReference type="Pfam" id="PF04471"/>
    </source>
</evidence>
<keyword evidence="4" id="KW-0540">Nuclease</keyword>
<protein>
    <submittedName>
        <fullName evidence="4">Restriction endonuclease</fullName>
    </submittedName>
</protein>
<dbReference type="InterPro" id="IPR025745">
    <property type="entry name" value="Mrr-like_N_dom"/>
</dbReference>
<dbReference type="Pfam" id="PF04471">
    <property type="entry name" value="Mrr_cat"/>
    <property type="match status" value="1"/>
</dbReference>
<dbReference type="Gene3D" id="3.40.1350.10">
    <property type="match status" value="1"/>
</dbReference>
<dbReference type="GO" id="GO:0015666">
    <property type="term" value="F:restriction endodeoxyribonuclease activity"/>
    <property type="evidence" value="ECO:0007669"/>
    <property type="project" value="TreeGrafter"/>
</dbReference>
<proteinExistence type="predicted"/>
<evidence type="ECO:0000259" key="3">
    <source>
        <dbReference type="Pfam" id="PF14338"/>
    </source>
</evidence>
<reference evidence="4 5" key="2">
    <citation type="submission" date="2019-02" db="EMBL/GenBank/DDBJ databases">
        <title>'Lichenibacterium ramalinii' gen. nov. sp. nov., 'Lichenibacterium minor' gen. nov. sp. nov.</title>
        <authorList>
            <person name="Pankratov T."/>
        </authorList>
    </citation>
    <scope>NUCLEOTIDE SEQUENCE [LARGE SCALE GENOMIC DNA]</scope>
    <source>
        <strain evidence="4 5">RmlP026</strain>
    </source>
</reference>
<feature type="compositionally biased region" description="Basic and acidic residues" evidence="1">
    <location>
        <begin position="103"/>
        <end position="114"/>
    </location>
</feature>
<dbReference type="PANTHER" id="PTHR30015">
    <property type="entry name" value="MRR RESTRICTION SYSTEM PROTEIN"/>
    <property type="match status" value="1"/>
</dbReference>
<gene>
    <name evidence="4" type="ORF">D3273_21780</name>
</gene>
<name>A0A4Q2U0M6_9HYPH</name>
<keyword evidence="5" id="KW-1185">Reference proteome</keyword>
<feature type="region of interest" description="Disordered" evidence="1">
    <location>
        <begin position="101"/>
        <end position="132"/>
    </location>
</feature>
<evidence type="ECO:0000256" key="1">
    <source>
        <dbReference type="SAM" id="MobiDB-lite"/>
    </source>
</evidence>
<feature type="domain" description="Restriction system protein Mrr-like N-terminal" evidence="3">
    <location>
        <begin position="6"/>
        <end position="91"/>
    </location>
</feature>
<keyword evidence="4" id="KW-0255">Endonuclease</keyword>